<feature type="signal peptide" evidence="1">
    <location>
        <begin position="1"/>
        <end position="23"/>
    </location>
</feature>
<dbReference type="PANTHER" id="PTHR11851">
    <property type="entry name" value="METALLOPROTEASE"/>
    <property type="match status" value="1"/>
</dbReference>
<keyword evidence="5" id="KW-1185">Reference proteome</keyword>
<dbReference type="InterPro" id="IPR050361">
    <property type="entry name" value="MPP/UQCRC_Complex"/>
</dbReference>
<evidence type="ECO:0000256" key="1">
    <source>
        <dbReference type="SAM" id="SignalP"/>
    </source>
</evidence>
<dbReference type="AlphaFoldDB" id="A0A1G8ISI8"/>
<evidence type="ECO:0000313" key="4">
    <source>
        <dbReference type="EMBL" id="SDI21995.1"/>
    </source>
</evidence>
<dbReference type="PANTHER" id="PTHR11851:SF224">
    <property type="entry name" value="PROCESSING PROTEASE"/>
    <property type="match status" value="1"/>
</dbReference>
<dbReference type="Gene3D" id="3.30.830.10">
    <property type="entry name" value="Metalloenzyme, LuxS/M16 peptidase-like"/>
    <property type="match status" value="2"/>
</dbReference>
<dbReference type="RefSeq" id="WP_165616717.1">
    <property type="nucleotide sequence ID" value="NZ_FNEJ01000002.1"/>
</dbReference>
<dbReference type="GO" id="GO:0008233">
    <property type="term" value="F:peptidase activity"/>
    <property type="evidence" value="ECO:0007669"/>
    <property type="project" value="UniProtKB-KW"/>
</dbReference>
<gene>
    <name evidence="4" type="ORF">SAMN04487993_1002101</name>
</gene>
<dbReference type="Pfam" id="PF00675">
    <property type="entry name" value="Peptidase_M16"/>
    <property type="match status" value="1"/>
</dbReference>
<dbReference type="SUPFAM" id="SSF63411">
    <property type="entry name" value="LuxS/MPP-like metallohydrolase"/>
    <property type="match status" value="2"/>
</dbReference>
<feature type="chain" id="PRO_5011552060" evidence="1">
    <location>
        <begin position="24"/>
        <end position="444"/>
    </location>
</feature>
<evidence type="ECO:0000259" key="2">
    <source>
        <dbReference type="Pfam" id="PF00675"/>
    </source>
</evidence>
<dbReference type="InterPro" id="IPR007863">
    <property type="entry name" value="Peptidase_M16_C"/>
</dbReference>
<evidence type="ECO:0000259" key="3">
    <source>
        <dbReference type="Pfam" id="PF05193"/>
    </source>
</evidence>
<dbReference type="GO" id="GO:0046872">
    <property type="term" value="F:metal ion binding"/>
    <property type="evidence" value="ECO:0007669"/>
    <property type="project" value="InterPro"/>
</dbReference>
<dbReference type="Proteomes" id="UP000199093">
    <property type="component" value="Unassembled WGS sequence"/>
</dbReference>
<name>A0A1G8ISI8_9RHOB</name>
<dbReference type="GO" id="GO:0006508">
    <property type="term" value="P:proteolysis"/>
    <property type="evidence" value="ECO:0007669"/>
    <property type="project" value="UniProtKB-KW"/>
</dbReference>
<keyword evidence="4" id="KW-0378">Hydrolase</keyword>
<organism evidence="4 5">
    <name type="scientific">Salipiger marinus</name>
    <dbReference type="NCBI Taxonomy" id="555512"/>
    <lineage>
        <taxon>Bacteria</taxon>
        <taxon>Pseudomonadati</taxon>
        <taxon>Pseudomonadota</taxon>
        <taxon>Alphaproteobacteria</taxon>
        <taxon>Rhodobacterales</taxon>
        <taxon>Roseobacteraceae</taxon>
        <taxon>Salipiger</taxon>
    </lineage>
</organism>
<dbReference type="InterPro" id="IPR011765">
    <property type="entry name" value="Pept_M16_N"/>
</dbReference>
<dbReference type="STRING" id="555512.SAMN04487993_1002101"/>
<keyword evidence="4" id="KW-0645">Protease</keyword>
<accession>A0A1G8ISI8</accession>
<reference evidence="4 5" key="1">
    <citation type="submission" date="2016-10" db="EMBL/GenBank/DDBJ databases">
        <authorList>
            <person name="de Groot N.N."/>
        </authorList>
    </citation>
    <scope>NUCLEOTIDE SEQUENCE [LARGE SCALE GENOMIC DNA]</scope>
    <source>
        <strain evidence="4 5">DSM 26424</strain>
    </source>
</reference>
<feature type="domain" description="Peptidase M16 C-terminal" evidence="3">
    <location>
        <begin position="191"/>
        <end position="365"/>
    </location>
</feature>
<dbReference type="Pfam" id="PF05193">
    <property type="entry name" value="Peptidase_M16_C"/>
    <property type="match status" value="1"/>
</dbReference>
<evidence type="ECO:0000313" key="5">
    <source>
        <dbReference type="Proteomes" id="UP000199093"/>
    </source>
</evidence>
<proteinExistence type="predicted"/>
<sequence length="444" mass="47553">MIPVLKPLLALAFTLSFTLPARAEIEIQQVETPAGFKAWLVEEPSIPFTALELRFRGGAALDLPGKRGATNLMVALLEEGAGDLDSRGFAEATESLAAQFRYDAGQDAIGVSARFLTENREAAVDLLRQSLIAPRFDQDALDRVRAQVLSGIRSDAKDPDAIADATFDALVFGDHPYGSDLSGTEDSVTALTREDIVAAHQAGMTRDRVVIAAAGDITAEELSTLIDGLLSDLPDSTQDLPEDVAVETTAGVTVVPFETPQSVAVFGQRGLARDDPDFFAAYVMNTILGAGGFEARLMQEVREKRGLTYGVYSYLLPMDHAALYMGRVASANDRIAEAVAVIRDEWAKLAEAGVTQAELDQAKTYLTGAYPLRFDGNGPIAQILAGMQMDGLTPDYVTDRNAMVEAVTLEDVKRVAADLLDPEALRVVVVGQPEGFEDADTATP</sequence>
<keyword evidence="1" id="KW-0732">Signal</keyword>
<dbReference type="EMBL" id="FNEJ01000002">
    <property type="protein sequence ID" value="SDI21995.1"/>
    <property type="molecule type" value="Genomic_DNA"/>
</dbReference>
<feature type="domain" description="Peptidase M16 N-terminal" evidence="2">
    <location>
        <begin position="41"/>
        <end position="184"/>
    </location>
</feature>
<dbReference type="InterPro" id="IPR011249">
    <property type="entry name" value="Metalloenz_LuxS/M16"/>
</dbReference>
<protein>
    <submittedName>
        <fullName evidence="4">Zinc protease</fullName>
    </submittedName>
</protein>